<proteinExistence type="predicted"/>
<protein>
    <submittedName>
        <fullName evidence="1">Uncharacterized protein</fullName>
    </submittedName>
</protein>
<dbReference type="AlphaFoldDB" id="A0A6C7E3F9"/>
<dbReference type="KEGG" id="aym:YM304_09370"/>
<organism evidence="1 2">
    <name type="scientific">Ilumatobacter coccineus (strain NBRC 103263 / KCTC 29153 / YM16-304)</name>
    <dbReference type="NCBI Taxonomy" id="1313172"/>
    <lineage>
        <taxon>Bacteria</taxon>
        <taxon>Bacillati</taxon>
        <taxon>Actinomycetota</taxon>
        <taxon>Acidimicrobiia</taxon>
        <taxon>Acidimicrobiales</taxon>
        <taxon>Ilumatobacteraceae</taxon>
        <taxon>Ilumatobacter</taxon>
    </lineage>
</organism>
<evidence type="ECO:0000313" key="2">
    <source>
        <dbReference type="Proteomes" id="UP000011863"/>
    </source>
</evidence>
<keyword evidence="2" id="KW-1185">Reference proteome</keyword>
<dbReference type="OrthoDB" id="5175769at2"/>
<dbReference type="RefSeq" id="WP_015440498.1">
    <property type="nucleotide sequence ID" value="NC_020520.1"/>
</dbReference>
<name>A0A6C7E3F9_ILUCY</name>
<gene>
    <name evidence="1" type="ORF">YM304_09370</name>
</gene>
<accession>A0A6C7E3F9</accession>
<dbReference type="EMBL" id="AP012057">
    <property type="protein sequence ID" value="BAN01251.1"/>
    <property type="molecule type" value="Genomic_DNA"/>
</dbReference>
<reference evidence="1 2" key="1">
    <citation type="journal article" date="2013" name="Int. J. Syst. Evol. Microbiol.">
        <title>Ilumatobacter nonamiense sp. nov. and Ilumatobacter coccineum sp. nov., isolated from seashore sand.</title>
        <authorList>
            <person name="Matsumoto A."/>
            <person name="Kasai H."/>
            <person name="Matsuo Y."/>
            <person name="Shizuri Y."/>
            <person name="Ichikawa N."/>
            <person name="Fujita N."/>
            <person name="Omura S."/>
            <person name="Takahashi Y."/>
        </authorList>
    </citation>
    <scope>NUCLEOTIDE SEQUENCE [LARGE SCALE GENOMIC DNA]</scope>
    <source>
        <strain evidence="2">NBRC 103263 / KCTC 29153 / YM16-304</strain>
    </source>
</reference>
<evidence type="ECO:0000313" key="1">
    <source>
        <dbReference type="EMBL" id="BAN01251.1"/>
    </source>
</evidence>
<dbReference type="Proteomes" id="UP000011863">
    <property type="component" value="Chromosome"/>
</dbReference>
<sequence length="245" mass="26040">MTTVDFSRLHPAGLATWTAIGRLVASTDTQAWAVVGGQMAAIHATIWGVDVPRATDDGDIVVDVRSHTRAALRNVADALVADGFGSEQSSEGIVRFVKGDAKIDLLAPDGLGRGPVETGKGRVVQAPGATQAVKRAEPVIVELATARFEVRTPNLLGAIIAKSAAATEVISASRFDKQKHERDLATLLMCAARDSSLEQWAEAMTKKDRKRLTAARRAFHDAAHPCWSDGANRSDLEAVLSLLLG</sequence>